<dbReference type="InterPro" id="IPR036388">
    <property type="entry name" value="WH-like_DNA-bd_sf"/>
</dbReference>
<evidence type="ECO:0000256" key="2">
    <source>
        <dbReference type="PROSITE-ProRule" id="PRU01091"/>
    </source>
</evidence>
<dbReference type="PANTHER" id="PTHR47691">
    <property type="entry name" value="REGULATOR-RELATED"/>
    <property type="match status" value="1"/>
</dbReference>
<evidence type="ECO:0000313" key="4">
    <source>
        <dbReference type="EMBL" id="TXF96030.1"/>
    </source>
</evidence>
<dbReference type="Proteomes" id="UP000321413">
    <property type="component" value="Unassembled WGS sequence"/>
</dbReference>
<dbReference type="Gene3D" id="1.10.10.10">
    <property type="entry name" value="Winged helix-like DNA-binding domain superfamily/Winged helix DNA-binding domain"/>
    <property type="match status" value="1"/>
</dbReference>
<keyword evidence="5" id="KW-1185">Reference proteome</keyword>
<dbReference type="InterPro" id="IPR003593">
    <property type="entry name" value="AAA+_ATPase"/>
</dbReference>
<feature type="DNA-binding region" description="OmpR/PhoB-type" evidence="2">
    <location>
        <begin position="11"/>
        <end position="109"/>
    </location>
</feature>
<dbReference type="Pfam" id="PF00486">
    <property type="entry name" value="Trans_reg_C"/>
    <property type="match status" value="1"/>
</dbReference>
<organism evidence="4 5">
    <name type="scientific">Massilia arenae</name>
    <dbReference type="NCBI Taxonomy" id="2603288"/>
    <lineage>
        <taxon>Bacteria</taxon>
        <taxon>Pseudomonadati</taxon>
        <taxon>Pseudomonadota</taxon>
        <taxon>Betaproteobacteria</taxon>
        <taxon>Burkholderiales</taxon>
        <taxon>Oxalobacteraceae</taxon>
        <taxon>Telluria group</taxon>
        <taxon>Massilia</taxon>
    </lineage>
</organism>
<dbReference type="InterPro" id="IPR001867">
    <property type="entry name" value="OmpR/PhoB-type_DNA-bd"/>
</dbReference>
<keyword evidence="1 2" id="KW-0238">DNA-binding</keyword>
<dbReference type="EMBL" id="VPFD01000048">
    <property type="protein sequence ID" value="TXF96030.1"/>
    <property type="molecule type" value="Genomic_DNA"/>
</dbReference>
<dbReference type="GO" id="GO:0006355">
    <property type="term" value="P:regulation of DNA-templated transcription"/>
    <property type="evidence" value="ECO:0007669"/>
    <property type="project" value="InterPro"/>
</dbReference>
<dbReference type="PRINTS" id="PR00364">
    <property type="entry name" value="DISEASERSIST"/>
</dbReference>
<protein>
    <submittedName>
        <fullName evidence="4">AAA family ATPase</fullName>
    </submittedName>
</protein>
<dbReference type="PANTHER" id="PTHR47691:SF3">
    <property type="entry name" value="HTH-TYPE TRANSCRIPTIONAL REGULATOR RV0890C-RELATED"/>
    <property type="match status" value="1"/>
</dbReference>
<dbReference type="RefSeq" id="WP_147937409.1">
    <property type="nucleotide sequence ID" value="NZ_VPFD01000048.1"/>
</dbReference>
<sequence length="932" mass="98588">MGVRQEPQGEAPVYVFGAFRLLRQARQLFLGPTPVRLGGRALELLLVLVERAGEVASRAELERTIWPGSVVEDSCLRVHIAALRKALGDGPGASRYIANVPGRGYSFVAPVVALRLDAEVDADASAAPPAGPRPLPLRMTSVLGREDVMEQLRALLPRCRLVTIVGHGGIGKTTLALSLAGQLQDGYADGACFVDLALLSSAIQIPDALAASLGLEPDGEGVRALLERWLAPRRMLIVLDNCEHLIEAATSLAECLLRLPPGIDVVATSREPLDADGEWVLRLGPLACPPDDPALSLEQALRYPALQLLASRAEAGMDSFRLGQAELPAAVKLCRRVDGVPLAIEFAAAQVGLLGVQGVVEQLGDRLRLLGSGRRTVLPRHRTLRALLDWSHELLSPDEQRVLRHCALFVGPFSLEAALAVVGPGAAGCMMSCLLDLVSKSLVAADTGGPDARFVLLGITRAYAIERLAEDPERNALAARHALYTLGLLDECERAWNTLDHDAWLACASHVVGNLRAALDWAFGPGGERALGVRLVAAPAVLGAGLFGERELERHVRAALEAIGAGTAADPLDAARLHTAIAGGVVGDWKPWLRAIGQAEAGGQPEALAEALYVCAVCCLGAGLYRSAHEHALHMARVAAQAGLARTLAVARRLPAASLHMLGEHEAALRLARQQPATVRAPLRLAGPVGADIVRGALLARTRWLLGEGRAAAALARDLLTLAARDGAPASLAWTLALGALPVALWRGDDAWARELAGQLEEHAERHGLAYWSDWARLARQVLVARSGRMETLPHAAWGLDAVQGDHLVTWLGASAGAGLDAAAQRCAQGQVGWCAAEVWRASGERLLPGAGAARAAEALFERGLAAARAQGALAWELRCAISLARLWRDAGDGARAGALLQPLVLALGDGHDGADRRAALLLLQDLWRCHR</sequence>
<feature type="domain" description="OmpR/PhoB-type" evidence="3">
    <location>
        <begin position="11"/>
        <end position="109"/>
    </location>
</feature>
<dbReference type="SMART" id="SM00382">
    <property type="entry name" value="AAA"/>
    <property type="match status" value="1"/>
</dbReference>
<dbReference type="InterPro" id="IPR058852">
    <property type="entry name" value="HTH_77"/>
</dbReference>
<evidence type="ECO:0000313" key="5">
    <source>
        <dbReference type="Proteomes" id="UP000321413"/>
    </source>
</evidence>
<dbReference type="InterPro" id="IPR016032">
    <property type="entry name" value="Sig_transdc_resp-reg_C-effctor"/>
</dbReference>
<dbReference type="GO" id="GO:0000160">
    <property type="term" value="P:phosphorelay signal transduction system"/>
    <property type="evidence" value="ECO:0007669"/>
    <property type="project" value="InterPro"/>
</dbReference>
<name>A0A5C7FPC5_9BURK</name>
<dbReference type="Pfam" id="PF25872">
    <property type="entry name" value="HTH_77"/>
    <property type="match status" value="1"/>
</dbReference>
<accession>A0A5C7FPC5</accession>
<dbReference type="InterPro" id="IPR049945">
    <property type="entry name" value="AAA_22"/>
</dbReference>
<dbReference type="GO" id="GO:0016887">
    <property type="term" value="F:ATP hydrolysis activity"/>
    <property type="evidence" value="ECO:0007669"/>
    <property type="project" value="InterPro"/>
</dbReference>
<dbReference type="CDD" id="cd00383">
    <property type="entry name" value="trans_reg_C"/>
    <property type="match status" value="1"/>
</dbReference>
<dbReference type="SUPFAM" id="SSF46894">
    <property type="entry name" value="C-terminal effector domain of the bipartite response regulators"/>
    <property type="match status" value="1"/>
</dbReference>
<dbReference type="SUPFAM" id="SSF52540">
    <property type="entry name" value="P-loop containing nucleoside triphosphate hydrolases"/>
    <property type="match status" value="1"/>
</dbReference>
<dbReference type="InterPro" id="IPR027417">
    <property type="entry name" value="P-loop_NTPase"/>
</dbReference>
<dbReference type="PROSITE" id="PS51755">
    <property type="entry name" value="OMPR_PHOB"/>
    <property type="match status" value="1"/>
</dbReference>
<comment type="caution">
    <text evidence="4">The sequence shown here is derived from an EMBL/GenBank/DDBJ whole genome shotgun (WGS) entry which is preliminary data.</text>
</comment>
<evidence type="ECO:0000259" key="3">
    <source>
        <dbReference type="PROSITE" id="PS51755"/>
    </source>
</evidence>
<reference evidence="4 5" key="1">
    <citation type="submission" date="2019-08" db="EMBL/GenBank/DDBJ databases">
        <title>Massilia golmudensis sp. nov., isolated from sand in the Qinghai-Tibetan Plateau.</title>
        <authorList>
            <person name="Zhang B."/>
        </authorList>
    </citation>
    <scope>NUCLEOTIDE SEQUENCE [LARGE SCALE GENOMIC DNA]</scope>
    <source>
        <strain evidence="4 5">GEM5</strain>
    </source>
</reference>
<evidence type="ECO:0000256" key="1">
    <source>
        <dbReference type="ARBA" id="ARBA00023125"/>
    </source>
</evidence>
<dbReference type="Pfam" id="PF13401">
    <property type="entry name" value="AAA_22"/>
    <property type="match status" value="1"/>
</dbReference>
<gene>
    <name evidence="4" type="ORF">FVD38_25790</name>
</gene>
<proteinExistence type="predicted"/>
<dbReference type="Gene3D" id="3.40.50.300">
    <property type="entry name" value="P-loop containing nucleotide triphosphate hydrolases"/>
    <property type="match status" value="1"/>
</dbReference>
<dbReference type="SMART" id="SM00862">
    <property type="entry name" value="Trans_reg_C"/>
    <property type="match status" value="1"/>
</dbReference>
<dbReference type="GO" id="GO:0003677">
    <property type="term" value="F:DNA binding"/>
    <property type="evidence" value="ECO:0007669"/>
    <property type="project" value="UniProtKB-UniRule"/>
</dbReference>
<dbReference type="AlphaFoldDB" id="A0A5C7FPC5"/>